<dbReference type="EMBL" id="JAZAVK010000001">
    <property type="protein sequence ID" value="KAK7433286.1"/>
    <property type="molecule type" value="Genomic_DNA"/>
</dbReference>
<evidence type="ECO:0000313" key="9">
    <source>
        <dbReference type="Proteomes" id="UP001498421"/>
    </source>
</evidence>
<sequence length="207" mass="22820">MLTRAGVTDSTTQLEINIILNVWCLVIAVIGTSMGNRLGRKKLAAVSTAFLTVFIFLVGALTKAYGESTHKPGIYGTVATIFLFQGAYSFGWTSPTVLYPPEVLNYSIRSAGMGLYTFLINGMDLMVTFAFPFALEKIGWKIYMINGAWDVLELLFVMIYWVGTNGRTLADIDDSPDPVKFQTILGVGTKDQEVVVQDLDSKKDYEA</sequence>
<dbReference type="PANTHER" id="PTHR48022">
    <property type="entry name" value="PLASTIDIC GLUCOSE TRANSPORTER 4"/>
    <property type="match status" value="1"/>
</dbReference>
<dbReference type="InterPro" id="IPR036259">
    <property type="entry name" value="MFS_trans_sf"/>
</dbReference>
<dbReference type="InterPro" id="IPR005828">
    <property type="entry name" value="MFS_sugar_transport-like"/>
</dbReference>
<dbReference type="Pfam" id="PF00083">
    <property type="entry name" value="Sugar_tr"/>
    <property type="match status" value="1"/>
</dbReference>
<evidence type="ECO:0000256" key="2">
    <source>
        <dbReference type="ARBA" id="ARBA00010992"/>
    </source>
</evidence>
<dbReference type="InterPro" id="IPR020846">
    <property type="entry name" value="MFS_dom"/>
</dbReference>
<proteinExistence type="inferred from homology"/>
<keyword evidence="9" id="KW-1185">Reference proteome</keyword>
<gene>
    <name evidence="8" type="ORF">QQZ08_000224</name>
</gene>
<organism evidence="8 9">
    <name type="scientific">Neonectria magnoliae</name>
    <dbReference type="NCBI Taxonomy" id="2732573"/>
    <lineage>
        <taxon>Eukaryota</taxon>
        <taxon>Fungi</taxon>
        <taxon>Dikarya</taxon>
        <taxon>Ascomycota</taxon>
        <taxon>Pezizomycotina</taxon>
        <taxon>Sordariomycetes</taxon>
        <taxon>Hypocreomycetidae</taxon>
        <taxon>Hypocreales</taxon>
        <taxon>Nectriaceae</taxon>
        <taxon>Neonectria</taxon>
    </lineage>
</organism>
<evidence type="ECO:0000256" key="6">
    <source>
        <dbReference type="SAM" id="Phobius"/>
    </source>
</evidence>
<reference evidence="8 9" key="1">
    <citation type="journal article" date="2025" name="Microbiol. Resour. Announc.">
        <title>Draft genome sequences for Neonectria magnoliae and Neonectria punicea, canker pathogens of Liriodendron tulipifera and Acer saccharum in West Virginia.</title>
        <authorList>
            <person name="Petronek H.M."/>
            <person name="Kasson M.T."/>
            <person name="Metheny A.M."/>
            <person name="Stauder C.M."/>
            <person name="Lovett B."/>
            <person name="Lynch S.C."/>
            <person name="Garnas J.R."/>
            <person name="Kasson L.R."/>
            <person name="Stajich J.E."/>
        </authorList>
    </citation>
    <scope>NUCLEOTIDE SEQUENCE [LARGE SCALE GENOMIC DNA]</scope>
    <source>
        <strain evidence="8 9">NRRL 64651</strain>
    </source>
</reference>
<comment type="caution">
    <text evidence="8">The sequence shown here is derived from an EMBL/GenBank/DDBJ whole genome shotgun (WGS) entry which is preliminary data.</text>
</comment>
<feature type="transmembrane region" description="Helical" evidence="6">
    <location>
        <begin position="12"/>
        <end position="31"/>
    </location>
</feature>
<comment type="subcellular location">
    <subcellularLocation>
        <location evidence="1">Membrane</location>
        <topology evidence="1">Multi-pass membrane protein</topology>
    </subcellularLocation>
</comment>
<evidence type="ECO:0000256" key="5">
    <source>
        <dbReference type="ARBA" id="ARBA00023136"/>
    </source>
</evidence>
<dbReference type="InterPro" id="IPR050360">
    <property type="entry name" value="MFS_Sugar_Transporters"/>
</dbReference>
<accession>A0ABR1II16</accession>
<evidence type="ECO:0000256" key="3">
    <source>
        <dbReference type="ARBA" id="ARBA00022692"/>
    </source>
</evidence>
<feature type="transmembrane region" description="Helical" evidence="6">
    <location>
        <begin position="74"/>
        <end position="93"/>
    </location>
</feature>
<feature type="transmembrane region" description="Helical" evidence="6">
    <location>
        <begin position="142"/>
        <end position="162"/>
    </location>
</feature>
<dbReference type="SUPFAM" id="SSF103473">
    <property type="entry name" value="MFS general substrate transporter"/>
    <property type="match status" value="1"/>
</dbReference>
<evidence type="ECO:0000313" key="8">
    <source>
        <dbReference type="EMBL" id="KAK7433286.1"/>
    </source>
</evidence>
<keyword evidence="3 6" id="KW-0812">Transmembrane</keyword>
<keyword evidence="4 6" id="KW-1133">Transmembrane helix</keyword>
<name>A0ABR1II16_9HYPO</name>
<dbReference type="PANTHER" id="PTHR48022:SF31">
    <property type="entry name" value="HEXOSE TRANSPORTER"/>
    <property type="match status" value="1"/>
</dbReference>
<feature type="transmembrane region" description="Helical" evidence="6">
    <location>
        <begin position="113"/>
        <end position="135"/>
    </location>
</feature>
<evidence type="ECO:0000256" key="4">
    <source>
        <dbReference type="ARBA" id="ARBA00022989"/>
    </source>
</evidence>
<dbReference type="Gene3D" id="1.20.1250.20">
    <property type="entry name" value="MFS general substrate transporter like domains"/>
    <property type="match status" value="1"/>
</dbReference>
<evidence type="ECO:0000256" key="1">
    <source>
        <dbReference type="ARBA" id="ARBA00004141"/>
    </source>
</evidence>
<dbReference type="PROSITE" id="PS50850">
    <property type="entry name" value="MFS"/>
    <property type="match status" value="1"/>
</dbReference>
<protein>
    <recommendedName>
        <fullName evidence="7">Major facilitator superfamily (MFS) profile domain-containing protein</fullName>
    </recommendedName>
</protein>
<comment type="similarity">
    <text evidence="2">Belongs to the major facilitator superfamily. Sugar transporter (TC 2.A.1.1) family.</text>
</comment>
<evidence type="ECO:0000259" key="7">
    <source>
        <dbReference type="PROSITE" id="PS50850"/>
    </source>
</evidence>
<feature type="domain" description="Major facilitator superfamily (MFS) profile" evidence="7">
    <location>
        <begin position="1"/>
        <end position="165"/>
    </location>
</feature>
<dbReference type="Proteomes" id="UP001498421">
    <property type="component" value="Unassembled WGS sequence"/>
</dbReference>
<feature type="transmembrane region" description="Helical" evidence="6">
    <location>
        <begin position="43"/>
        <end position="62"/>
    </location>
</feature>
<keyword evidence="5 6" id="KW-0472">Membrane</keyword>